<evidence type="ECO:0000313" key="2">
    <source>
        <dbReference type="EMBL" id="CAJ0596781.1"/>
    </source>
</evidence>
<organism evidence="2 3">
    <name type="scientific">Cylicocyclus nassatus</name>
    <name type="common">Nematode worm</name>
    <dbReference type="NCBI Taxonomy" id="53992"/>
    <lineage>
        <taxon>Eukaryota</taxon>
        <taxon>Metazoa</taxon>
        <taxon>Ecdysozoa</taxon>
        <taxon>Nematoda</taxon>
        <taxon>Chromadorea</taxon>
        <taxon>Rhabditida</taxon>
        <taxon>Rhabditina</taxon>
        <taxon>Rhabditomorpha</taxon>
        <taxon>Strongyloidea</taxon>
        <taxon>Strongylidae</taxon>
        <taxon>Cylicocyclus</taxon>
    </lineage>
</organism>
<keyword evidence="3" id="KW-1185">Reference proteome</keyword>
<keyword evidence="1" id="KW-0732">Signal</keyword>
<accession>A0AA36M3W3</accession>
<sequence length="229" mass="25925">MKSPSQSCLLLLAFAGICNASLISISAREMSKNVVPPAKYDYEACLDNIFDNAQLIFNKNLGLDSALNWKNATGLAEQVHQIIDKGVDSFIQVCNARQAYAYQLGNTYPFCLNRFYLLNRDATPFTDAVTYVHMYKHLEFICSTGFDVYQMNLPCIITAEHTDGTLYQACFYKFQQIVQNNPYRYCEASESFVLCVRDFFTEHCGAPTGWVQCEKERIGFAYDCPGLSC</sequence>
<reference evidence="2" key="1">
    <citation type="submission" date="2023-07" db="EMBL/GenBank/DDBJ databases">
        <authorList>
            <consortium name="CYATHOMIX"/>
        </authorList>
    </citation>
    <scope>NUCLEOTIDE SEQUENCE</scope>
    <source>
        <strain evidence="2">N/A</strain>
    </source>
</reference>
<dbReference type="PANTHER" id="PTHR34311:SF2">
    <property type="entry name" value="CONJUGAL TRANSFER PROTEIN TRAN"/>
    <property type="match status" value="1"/>
</dbReference>
<evidence type="ECO:0000256" key="1">
    <source>
        <dbReference type="SAM" id="SignalP"/>
    </source>
</evidence>
<protein>
    <submittedName>
        <fullName evidence="2">Uncharacterized protein</fullName>
    </submittedName>
</protein>
<feature type="signal peptide" evidence="1">
    <location>
        <begin position="1"/>
        <end position="20"/>
    </location>
</feature>
<gene>
    <name evidence="2" type="ORF">CYNAS_LOCUS8764</name>
</gene>
<dbReference type="Proteomes" id="UP001176961">
    <property type="component" value="Unassembled WGS sequence"/>
</dbReference>
<comment type="caution">
    <text evidence="2">The sequence shown here is derived from an EMBL/GenBank/DDBJ whole genome shotgun (WGS) entry which is preliminary data.</text>
</comment>
<name>A0AA36M3W3_CYLNA</name>
<evidence type="ECO:0000313" key="3">
    <source>
        <dbReference type="Proteomes" id="UP001176961"/>
    </source>
</evidence>
<dbReference type="EMBL" id="CATQJL010000223">
    <property type="protein sequence ID" value="CAJ0596781.1"/>
    <property type="molecule type" value="Genomic_DNA"/>
</dbReference>
<dbReference type="AlphaFoldDB" id="A0AA36M3W3"/>
<dbReference type="PANTHER" id="PTHR34311">
    <property type="entry name" value="PROTEIN CBG21698-RELATED"/>
    <property type="match status" value="1"/>
</dbReference>
<proteinExistence type="predicted"/>
<feature type="chain" id="PRO_5041282181" evidence="1">
    <location>
        <begin position="21"/>
        <end position="229"/>
    </location>
</feature>